<comment type="caution">
    <text evidence="1">The sequence shown here is derived from an EMBL/GenBank/DDBJ whole genome shotgun (WGS) entry which is preliminary data.</text>
</comment>
<proteinExistence type="predicted"/>
<dbReference type="EMBL" id="JAYFUM010000019">
    <property type="protein sequence ID" value="MEA5140586.1"/>
    <property type="molecule type" value="Genomic_DNA"/>
</dbReference>
<sequence length="43" mass="4949">MGRFVYKIANNTKNTTKLSHISELVASVKDDKVSNIIQKNKWQ</sequence>
<dbReference type="RefSeq" id="WP_323297740.1">
    <property type="nucleotide sequence ID" value="NZ_JAYFUM010000019.1"/>
</dbReference>
<organism evidence="1 2">
    <name type="scientific">Arcicella rigui</name>
    <dbReference type="NCBI Taxonomy" id="797020"/>
    <lineage>
        <taxon>Bacteria</taxon>
        <taxon>Pseudomonadati</taxon>
        <taxon>Bacteroidota</taxon>
        <taxon>Cytophagia</taxon>
        <taxon>Cytophagales</taxon>
        <taxon>Flectobacillaceae</taxon>
        <taxon>Arcicella</taxon>
    </lineage>
</organism>
<gene>
    <name evidence="1" type="ORF">VB248_15650</name>
</gene>
<evidence type="ECO:0000313" key="2">
    <source>
        <dbReference type="Proteomes" id="UP001302949"/>
    </source>
</evidence>
<accession>A0ABU5QCL0</accession>
<name>A0ABU5QCL0_9BACT</name>
<dbReference type="Proteomes" id="UP001302949">
    <property type="component" value="Unassembled WGS sequence"/>
</dbReference>
<reference evidence="1 2" key="1">
    <citation type="submission" date="2023-12" db="EMBL/GenBank/DDBJ databases">
        <title>Novel species of the genus Arcicella isolated from rivers.</title>
        <authorList>
            <person name="Lu H."/>
        </authorList>
    </citation>
    <scope>NUCLEOTIDE SEQUENCE [LARGE SCALE GENOMIC DNA]</scope>
    <source>
        <strain evidence="1 2">KCTC 23307</strain>
    </source>
</reference>
<protein>
    <submittedName>
        <fullName evidence="1">Uncharacterized protein</fullName>
    </submittedName>
</protein>
<keyword evidence="2" id="KW-1185">Reference proteome</keyword>
<evidence type="ECO:0000313" key="1">
    <source>
        <dbReference type="EMBL" id="MEA5140586.1"/>
    </source>
</evidence>